<organism evidence="7 8">
    <name type="scientific">Ulvibacter antarcticus</name>
    <dbReference type="NCBI Taxonomy" id="442714"/>
    <lineage>
        <taxon>Bacteria</taxon>
        <taxon>Pseudomonadati</taxon>
        <taxon>Bacteroidota</taxon>
        <taxon>Flavobacteriia</taxon>
        <taxon>Flavobacteriales</taxon>
        <taxon>Flavobacteriaceae</taxon>
        <taxon>Ulvibacter</taxon>
    </lineage>
</organism>
<dbReference type="PANTHER" id="PTHR12815:SF47">
    <property type="entry name" value="TRANSLOCATION AND ASSEMBLY MODULE SUBUNIT TAMA"/>
    <property type="match status" value="1"/>
</dbReference>
<evidence type="ECO:0000256" key="2">
    <source>
        <dbReference type="ARBA" id="ARBA00022692"/>
    </source>
</evidence>
<keyword evidence="8" id="KW-1185">Reference proteome</keyword>
<evidence type="ECO:0000256" key="3">
    <source>
        <dbReference type="ARBA" id="ARBA00022729"/>
    </source>
</evidence>
<evidence type="ECO:0000256" key="5">
    <source>
        <dbReference type="ARBA" id="ARBA00023237"/>
    </source>
</evidence>
<reference evidence="7 8" key="1">
    <citation type="submission" date="2018-10" db="EMBL/GenBank/DDBJ databases">
        <title>Genomic Encyclopedia of Archaeal and Bacterial Type Strains, Phase II (KMG-II): from individual species to whole genera.</title>
        <authorList>
            <person name="Goeker M."/>
        </authorList>
    </citation>
    <scope>NUCLEOTIDE SEQUENCE [LARGE SCALE GENOMIC DNA]</scope>
    <source>
        <strain evidence="7 8">DSM 23424</strain>
    </source>
</reference>
<name>A0A3L9YAF0_9FLAO</name>
<dbReference type="InterPro" id="IPR039910">
    <property type="entry name" value="D15-like"/>
</dbReference>
<dbReference type="GO" id="GO:0019867">
    <property type="term" value="C:outer membrane"/>
    <property type="evidence" value="ECO:0007669"/>
    <property type="project" value="InterPro"/>
</dbReference>
<keyword evidence="4" id="KW-0472">Membrane</keyword>
<dbReference type="Proteomes" id="UP000271339">
    <property type="component" value="Unassembled WGS sequence"/>
</dbReference>
<protein>
    <submittedName>
        <fullName evidence="7">Outer membrane protein assembly factor BamA</fullName>
    </submittedName>
</protein>
<dbReference type="PROSITE" id="PS51257">
    <property type="entry name" value="PROKAR_LIPOPROTEIN"/>
    <property type="match status" value="1"/>
</dbReference>
<evidence type="ECO:0000259" key="6">
    <source>
        <dbReference type="Pfam" id="PF01103"/>
    </source>
</evidence>
<dbReference type="PANTHER" id="PTHR12815">
    <property type="entry name" value="SORTING AND ASSEMBLY MACHINERY SAMM50 PROTEIN FAMILY MEMBER"/>
    <property type="match status" value="1"/>
</dbReference>
<keyword evidence="5" id="KW-0998">Cell outer membrane</keyword>
<evidence type="ECO:0000256" key="1">
    <source>
        <dbReference type="ARBA" id="ARBA00004370"/>
    </source>
</evidence>
<dbReference type="Pfam" id="PF01103">
    <property type="entry name" value="Omp85"/>
    <property type="match status" value="1"/>
</dbReference>
<sequence length="763" mass="86316">MGKLDFGSIYTKVIGLAILILLQACSIQKFIPEDELLYTGGTVDIVSDTILKNKSELTSVLEEVIRPKPNSKLLGMNLGLYYHYKSRKEKPGFLNKWLNKQLGQKPVYRSDVETFQVEELLRNRLENRGFFYSQASSDVIEDEVKKRASAVYTVKVPTPYRMATYQLDTLSPPIYKEMISSVATSKLKPGIRFNLAALKLERERIDGELKEKGYYNFNPGFLIFEADTNQYKNKRFDLFLKLKKDVPKAAILPYTIDKVNIYANYDLERDSLQMDITRFNEKNFIQENEFFKPKHLDPFITIEEGELYSPIISKNTARRLSTIGAYKFVNIQYKEIDSMATDSTASLEANIYLSPLNKRAVRAELQAVTKSNNFAGPAFGLTFSNRNFLKGGETLNTSANVGYEVQVAGGDQAGLTSIVLGAKSELIFPRVIAPFKINTDFFEYAIPKTKTGIGVEYLSRSQLYTLLSGTAQFGYTWNANRYVLHEINPISINYTRLLNTSPEFELILEENSFLQRSFEQQFISGLTYSFTYNGMVDTSKKHQIFLNTTFDIAGNSISLFGQQQEGVDSKTFLGTEYAQYAKVDADIRYHFNFGKDQKIATRLFAGYGYAYGNSEVLPFIKQYYSGGPYSVRAFRIRSLGPGTYIGDPDGTGTFFDQSGNIRLEANIEYRFPIFGFLKGAVFADAGNIWLSNENPQLPGGKFSSSFMSELGMGAGFGLRVDVQGFVIRFDLAAPFHDPALEENNRFDFRVDEPLLNFAIGYPF</sequence>
<dbReference type="RefSeq" id="WP_121908062.1">
    <property type="nucleotide sequence ID" value="NZ_REFC01000014.1"/>
</dbReference>
<dbReference type="OrthoDB" id="9814535at2"/>
<dbReference type="InterPro" id="IPR000184">
    <property type="entry name" value="Bac_surfAg_D15"/>
</dbReference>
<evidence type="ECO:0000313" key="7">
    <source>
        <dbReference type="EMBL" id="RMA57703.1"/>
    </source>
</evidence>
<evidence type="ECO:0000256" key="4">
    <source>
        <dbReference type="ARBA" id="ARBA00023136"/>
    </source>
</evidence>
<accession>A0A3L9YAF0</accession>
<dbReference type="AlphaFoldDB" id="A0A3L9YAF0"/>
<keyword evidence="3" id="KW-0732">Signal</keyword>
<proteinExistence type="predicted"/>
<feature type="domain" description="Bacterial surface antigen (D15)" evidence="6">
    <location>
        <begin position="379"/>
        <end position="750"/>
    </location>
</feature>
<comment type="caution">
    <text evidence="7">The sequence shown here is derived from an EMBL/GenBank/DDBJ whole genome shotgun (WGS) entry which is preliminary data.</text>
</comment>
<keyword evidence="2" id="KW-0812">Transmembrane</keyword>
<comment type="subcellular location">
    <subcellularLocation>
        <location evidence="1">Membrane</location>
    </subcellularLocation>
</comment>
<evidence type="ECO:0000313" key="8">
    <source>
        <dbReference type="Proteomes" id="UP000271339"/>
    </source>
</evidence>
<dbReference type="EMBL" id="REFC01000014">
    <property type="protein sequence ID" value="RMA57703.1"/>
    <property type="molecule type" value="Genomic_DNA"/>
</dbReference>
<gene>
    <name evidence="7" type="ORF">BXY75_2508</name>
</gene>
<dbReference type="Gene3D" id="2.40.160.50">
    <property type="entry name" value="membrane protein fhac: a member of the omp85/tpsb transporter family"/>
    <property type="match status" value="1"/>
</dbReference>